<sequence length="315" mass="33749">MAGTTTYIATDPNGTEHTRASRTMAYTHALLVSDDDARTWYARSWHTSERTANDALSSNGSYSPSGIRRLVEVTEKPKGRQPKAKLTPLSAVGSTGDAILDAAVAAAADDATTEGEETPQQRRNRKARERRAAKKQATGEVVATVTPEPTVEQEAEVRVVSFADDWDAAPVGARPVEDDVPAADDGQEVADLESQPEEPEADDTTTVEPVEEGQADDTESQPAEPSASEDDQPEVVEVEDQPEPETADTDEAISAALEVTPEQIEEAKAQVVKGERCPGYKMAVPDNGKRRAECPVCGHSVKRYAKSGLLGSHRA</sequence>
<name>A0A142F2H1_9CAUD</name>
<reference evidence="3" key="1">
    <citation type="submission" date="2016-02" db="EMBL/GenBank/DDBJ databases">
        <authorList>
            <person name="Isern S."/>
            <person name="Barcellona C.M."/>
            <person name="Dozier K.D."/>
            <person name="Faust J.M."/>
            <person name="Fedrick A.J."/>
            <person name="Gagliardi L.E."/>
            <person name="Gatt S.M."/>
            <person name="Gleason P.S."/>
            <person name="Gomez E.A."/>
            <person name="Hoffman A.M."/>
            <person name="Jenkins M."/>
            <person name="Jones M.J."/>
            <person name="Lang J.F."/>
            <person name="Lequay S.M."/>
            <person name="Mars P.J."/>
            <person name="Mtchedlidze N."/>
            <person name="Osking Z.B."/>
            <person name="Paul L.M."/>
            <person name="Pica A.N."/>
            <person name="Robison M.D."/>
            <person name="Rodriguez D."/>
            <person name="Rosales K.A."/>
            <person name="Saravis L.E."/>
            <person name="Sisson B.M."/>
            <person name="Tan A.L."/>
            <person name="Voltaire R."/>
            <person name="Michael S.F."/>
            <person name="Warner M.H."/>
            <person name="Bradley K.W."/>
            <person name="Asai D.J."/>
            <person name="Bowman C.A."/>
            <person name="Russell D.A."/>
            <person name="Pope W.H."/>
            <person name="Jacobs-Sera D."/>
            <person name="Hendrix R.W."/>
            <person name="Hatfull G.F."/>
        </authorList>
    </citation>
    <scope>NUCLEOTIDE SEQUENCE [LARGE SCALE GENOMIC DNA]</scope>
</reference>
<gene>
    <name evidence="2" type="primary">43</name>
    <name evidence="2" type="ORF">SEA_BIPPER_43</name>
</gene>
<evidence type="ECO:0000256" key="1">
    <source>
        <dbReference type="SAM" id="MobiDB-lite"/>
    </source>
</evidence>
<dbReference type="RefSeq" id="YP_009303190.1">
    <property type="nucleotide sequence ID" value="NC_031253.1"/>
</dbReference>
<dbReference type="KEGG" id="vg:29125764"/>
<keyword evidence="3" id="KW-1185">Reference proteome</keyword>
<dbReference type="EMBL" id="KU728633">
    <property type="protein sequence ID" value="AMQ66978.1"/>
    <property type="molecule type" value="Genomic_DNA"/>
</dbReference>
<evidence type="ECO:0000313" key="3">
    <source>
        <dbReference type="Proteomes" id="UP000201826"/>
    </source>
</evidence>
<accession>A0A142F2H1</accession>
<protein>
    <submittedName>
        <fullName evidence="2">Uncharacterized protein</fullName>
    </submittedName>
</protein>
<dbReference type="Proteomes" id="UP000201826">
    <property type="component" value="Segment"/>
</dbReference>
<organism evidence="2 3">
    <name type="scientific">Mycobacterium phage Bipper</name>
    <dbReference type="NCBI Taxonomy" id="1805457"/>
    <lineage>
        <taxon>Viruses</taxon>
        <taxon>Duplodnaviria</taxon>
        <taxon>Heunggongvirae</taxon>
        <taxon>Uroviricota</taxon>
        <taxon>Caudoviricetes</taxon>
        <taxon>Bippervirus</taxon>
        <taxon>Bippervirus bipper</taxon>
    </lineage>
</organism>
<dbReference type="GeneID" id="29125764"/>
<feature type="region of interest" description="Disordered" evidence="1">
    <location>
        <begin position="169"/>
        <end position="253"/>
    </location>
</feature>
<proteinExistence type="predicted"/>
<feature type="region of interest" description="Disordered" evidence="1">
    <location>
        <begin position="107"/>
        <end position="156"/>
    </location>
</feature>
<feature type="compositionally biased region" description="Low complexity" evidence="1">
    <location>
        <begin position="140"/>
        <end position="152"/>
    </location>
</feature>
<feature type="compositionally biased region" description="Acidic residues" evidence="1">
    <location>
        <begin position="227"/>
        <end position="251"/>
    </location>
</feature>
<feature type="compositionally biased region" description="Basic residues" evidence="1">
    <location>
        <begin position="122"/>
        <end position="134"/>
    </location>
</feature>
<feature type="compositionally biased region" description="Acidic residues" evidence="1">
    <location>
        <begin position="178"/>
        <end position="219"/>
    </location>
</feature>
<evidence type="ECO:0000313" key="2">
    <source>
        <dbReference type="EMBL" id="AMQ66978.1"/>
    </source>
</evidence>